<proteinExistence type="predicted"/>
<reference evidence="1" key="1">
    <citation type="submission" date="2017-05" db="EMBL/GenBank/DDBJ databases">
        <authorList>
            <person name="Imhoff J.F."/>
            <person name="Rahn T."/>
            <person name="Kuenzel S."/>
            <person name="Neulinger S.C."/>
        </authorList>
    </citation>
    <scope>NUCLEOTIDE SEQUENCE</scope>
    <source>
        <strain evidence="1">DSM 4395</strain>
    </source>
</reference>
<dbReference type="Proteomes" id="UP001296967">
    <property type="component" value="Unassembled WGS sequence"/>
</dbReference>
<name>A0AAJ0XEQ1_HALSE</name>
<organism evidence="1 2">
    <name type="scientific">Halochromatium salexigens</name>
    <name type="common">Chromatium salexigens</name>
    <dbReference type="NCBI Taxonomy" id="49447"/>
    <lineage>
        <taxon>Bacteria</taxon>
        <taxon>Pseudomonadati</taxon>
        <taxon>Pseudomonadota</taxon>
        <taxon>Gammaproteobacteria</taxon>
        <taxon>Chromatiales</taxon>
        <taxon>Chromatiaceae</taxon>
        <taxon>Halochromatium</taxon>
    </lineage>
</organism>
<dbReference type="SUPFAM" id="SSF88713">
    <property type="entry name" value="Glycoside hydrolase/deacetylase"/>
    <property type="match status" value="1"/>
</dbReference>
<dbReference type="Gene3D" id="3.20.20.370">
    <property type="entry name" value="Glycoside hydrolase/deacetylase"/>
    <property type="match status" value="1"/>
</dbReference>
<dbReference type="AlphaFoldDB" id="A0AAJ0XEQ1"/>
<evidence type="ECO:0000313" key="1">
    <source>
        <dbReference type="EMBL" id="MBK5929521.1"/>
    </source>
</evidence>
<protein>
    <recommendedName>
        <fullName evidence="3">DUF2334 domain-containing protein</fullName>
    </recommendedName>
</protein>
<dbReference type="InterPro" id="IPR011330">
    <property type="entry name" value="Glyco_hydro/deAcase_b/a-brl"/>
</dbReference>
<dbReference type="GO" id="GO:0005975">
    <property type="term" value="P:carbohydrate metabolic process"/>
    <property type="evidence" value="ECO:0007669"/>
    <property type="project" value="InterPro"/>
</dbReference>
<gene>
    <name evidence="1" type="ORF">CCR82_02970</name>
</gene>
<sequence>MKTAEQRPTAPPPRALISVHDLMPETLPAVLRTLQRLEHHQCAPVTLLVVPGRDWDRAALATLRSLQRDGYRLAGHGWRHRAETFGGLYHRLHGLFLSRRVAEHLALDEAGIIALIQRCHAWFGDHGLESPALYVPPAWAMGRISLARLRDTCPFPLYERFDGVIDIAAGRVQHLPLLGYEADHAFRAPILRLWNRWNWRRARRQGRPIRIGIHPRDIELALAHDLECDLARALVPIAYDSLSGAAAAATATGSA</sequence>
<dbReference type="EMBL" id="NHSF01000017">
    <property type="protein sequence ID" value="MBK5929521.1"/>
    <property type="molecule type" value="Genomic_DNA"/>
</dbReference>
<evidence type="ECO:0008006" key="3">
    <source>
        <dbReference type="Google" id="ProtNLM"/>
    </source>
</evidence>
<accession>A0AAJ0XEQ1</accession>
<dbReference type="RefSeq" id="WP_201243876.1">
    <property type="nucleotide sequence ID" value="NZ_NHSF01000017.1"/>
</dbReference>
<dbReference type="CDD" id="cd11374">
    <property type="entry name" value="CE4_u10"/>
    <property type="match status" value="1"/>
</dbReference>
<keyword evidence="2" id="KW-1185">Reference proteome</keyword>
<reference evidence="1" key="2">
    <citation type="journal article" date="2020" name="Microorganisms">
        <title>Osmotic Adaptation and Compatible Solute Biosynthesis of Phototrophic Bacteria as Revealed from Genome Analyses.</title>
        <authorList>
            <person name="Imhoff J.F."/>
            <person name="Rahn T."/>
            <person name="Kunzel S."/>
            <person name="Keller A."/>
            <person name="Neulinger S.C."/>
        </authorList>
    </citation>
    <scope>NUCLEOTIDE SEQUENCE</scope>
    <source>
        <strain evidence="1">DSM 4395</strain>
    </source>
</reference>
<evidence type="ECO:0000313" key="2">
    <source>
        <dbReference type="Proteomes" id="UP001296967"/>
    </source>
</evidence>
<dbReference type="Pfam" id="PF10096">
    <property type="entry name" value="DUF2334"/>
    <property type="match status" value="1"/>
</dbReference>
<dbReference type="InterPro" id="IPR018763">
    <property type="entry name" value="DUF2334"/>
</dbReference>
<comment type="caution">
    <text evidence="1">The sequence shown here is derived from an EMBL/GenBank/DDBJ whole genome shotgun (WGS) entry which is preliminary data.</text>
</comment>